<evidence type="ECO:0000313" key="2">
    <source>
        <dbReference type="Proteomes" id="UP000809587"/>
    </source>
</evidence>
<protein>
    <submittedName>
        <fullName evidence="1">Uncharacterized protein</fullName>
    </submittedName>
</protein>
<name>A0ABS2J3K7_9ACTN</name>
<dbReference type="RefSeq" id="WP_204956542.1">
    <property type="nucleotide sequence ID" value="NZ_JAFEUO010000001.1"/>
</dbReference>
<organism evidence="1 2">
    <name type="scientific">Micromonospora humidisoli</name>
    <dbReference type="NCBI Taxonomy" id="2807622"/>
    <lineage>
        <taxon>Bacteria</taxon>
        <taxon>Bacillati</taxon>
        <taxon>Actinomycetota</taxon>
        <taxon>Actinomycetes</taxon>
        <taxon>Micromonosporales</taxon>
        <taxon>Micromonosporaceae</taxon>
        <taxon>Micromonospora</taxon>
    </lineage>
</organism>
<reference evidence="1 2" key="1">
    <citation type="submission" date="2021-02" db="EMBL/GenBank/DDBJ databases">
        <authorList>
            <person name="Lee D.-H."/>
        </authorList>
    </citation>
    <scope>NUCLEOTIDE SEQUENCE [LARGE SCALE GENOMIC DNA]</scope>
    <source>
        <strain evidence="1 2">MMS20-R2-29</strain>
    </source>
</reference>
<comment type="caution">
    <text evidence="1">The sequence shown here is derived from an EMBL/GenBank/DDBJ whole genome shotgun (WGS) entry which is preliminary data.</text>
</comment>
<proteinExistence type="predicted"/>
<keyword evidence="2" id="KW-1185">Reference proteome</keyword>
<sequence length="145" mass="16016">MAATGVGMDLPAYYSYYDSPVKVVATEDGVPQVWRIVMDTGGWMRDDSILGELLFAAAGEVSRRSAEEFVQDVERYRSDYLSGDGPVFALYETAAAIIDSAVRERRNPSPRERAMVRGIRRKTFVMFEEALRAAGDPAADPNVEG</sequence>
<evidence type="ECO:0000313" key="1">
    <source>
        <dbReference type="EMBL" id="MBM7081147.1"/>
    </source>
</evidence>
<gene>
    <name evidence="1" type="ORF">JQN84_01100</name>
</gene>
<accession>A0ABS2J3K7</accession>
<dbReference type="EMBL" id="JAFEUO010000001">
    <property type="protein sequence ID" value="MBM7081147.1"/>
    <property type="molecule type" value="Genomic_DNA"/>
</dbReference>
<dbReference type="Proteomes" id="UP000809587">
    <property type="component" value="Unassembled WGS sequence"/>
</dbReference>